<reference evidence="2" key="1">
    <citation type="submission" date="2016-06" db="EMBL/GenBank/DDBJ databases">
        <authorList>
            <person name="Varghese N."/>
            <person name="Submissions Spin"/>
        </authorList>
    </citation>
    <scope>NUCLEOTIDE SEQUENCE [LARGE SCALE GENOMIC DNA]</scope>
    <source>
        <strain evidence="2">DSM 45794</strain>
    </source>
</reference>
<organism evidence="1 2">
    <name type="scientific">Micromonospora sediminicola</name>
    <dbReference type="NCBI Taxonomy" id="946078"/>
    <lineage>
        <taxon>Bacteria</taxon>
        <taxon>Bacillati</taxon>
        <taxon>Actinomycetota</taxon>
        <taxon>Actinomycetes</taxon>
        <taxon>Micromonosporales</taxon>
        <taxon>Micromonosporaceae</taxon>
        <taxon>Micromonospora</taxon>
    </lineage>
</organism>
<dbReference type="OrthoDB" id="9771846at2"/>
<protein>
    <recommendedName>
        <fullName evidence="3">Glycosyltransferase 2-like domain-containing protein</fullName>
    </recommendedName>
</protein>
<dbReference type="RefSeq" id="WP_091580962.1">
    <property type="nucleotide sequence ID" value="NZ_FLRH01000004.1"/>
</dbReference>
<keyword evidence="2" id="KW-1185">Reference proteome</keyword>
<dbReference type="Gene3D" id="3.90.550.10">
    <property type="entry name" value="Spore Coat Polysaccharide Biosynthesis Protein SpsA, Chain A"/>
    <property type="match status" value="1"/>
</dbReference>
<dbReference type="EMBL" id="FLRH01000004">
    <property type="protein sequence ID" value="SBT68428.1"/>
    <property type="molecule type" value="Genomic_DNA"/>
</dbReference>
<name>A0A1A9BGX4_9ACTN</name>
<dbReference type="SUPFAM" id="SSF53448">
    <property type="entry name" value="Nucleotide-diphospho-sugar transferases"/>
    <property type="match status" value="1"/>
</dbReference>
<dbReference type="Proteomes" id="UP000199558">
    <property type="component" value="Unassembled WGS sequence"/>
</dbReference>
<dbReference type="PANTHER" id="PTHR43179:SF7">
    <property type="entry name" value="RHAMNOSYLTRANSFERASE WBBL"/>
    <property type="match status" value="1"/>
</dbReference>
<evidence type="ECO:0000313" key="2">
    <source>
        <dbReference type="Proteomes" id="UP000199558"/>
    </source>
</evidence>
<dbReference type="AlphaFoldDB" id="A0A1A9BGX4"/>
<dbReference type="InterPro" id="IPR029044">
    <property type="entry name" value="Nucleotide-diphossugar_trans"/>
</dbReference>
<gene>
    <name evidence="1" type="ORF">GA0070622_5532</name>
</gene>
<evidence type="ECO:0008006" key="3">
    <source>
        <dbReference type="Google" id="ProtNLM"/>
    </source>
</evidence>
<dbReference type="Pfam" id="PF13641">
    <property type="entry name" value="Glyco_tranf_2_3"/>
    <property type="match status" value="1"/>
</dbReference>
<proteinExistence type="predicted"/>
<dbReference type="PANTHER" id="PTHR43179">
    <property type="entry name" value="RHAMNOSYLTRANSFERASE WBBL"/>
    <property type="match status" value="1"/>
</dbReference>
<accession>A0A1A9BGX4</accession>
<evidence type="ECO:0000313" key="1">
    <source>
        <dbReference type="EMBL" id="SBT68428.1"/>
    </source>
</evidence>
<sequence length="283" mass="30444">MDVSIVVLTWEDFERTDGCVRSLPAGVEAVVVDNGSATAISEALRAMCAETGARYVRSETNLGYARGMNLGVRHSTRSRVVLSNNDILVRPGAIERLTAALDDPTVGAAFPKVLDATGRDQTAAGRFLTVGTGMAHATGLSLVFPKLRIVAPPERGDWLSGPFVAIRRETLDRIGGVDESSFFYSEDLRLCWAVRRLGLRLAYLPEAVVTHEDDASAKRRWAAEEIARRQTREFIRASRELAGWRGTVACSAYTVGVLARAAVGGGAARRAVARGALEGMGAR</sequence>
<dbReference type="STRING" id="946078.GA0070622_5532"/>